<evidence type="ECO:0000313" key="2">
    <source>
        <dbReference type="EMBL" id="MFC5748835.1"/>
    </source>
</evidence>
<dbReference type="SUPFAM" id="SSF56784">
    <property type="entry name" value="HAD-like"/>
    <property type="match status" value="1"/>
</dbReference>
<dbReference type="InterPro" id="IPR023214">
    <property type="entry name" value="HAD_sf"/>
</dbReference>
<feature type="region of interest" description="Disordered" evidence="1">
    <location>
        <begin position="1"/>
        <end position="33"/>
    </location>
</feature>
<sequence>MSDFTPRPANADSDTPRPSHDHTPLADTKPTVPYTLPGFTPRLVATDLDGTIVRSDGTVSSRTVDALARVERAGAAVVMVTGRPPRWMREIATAVGHRGVAICANGAVLYDLHTERVLNSHMIEPDVIAQVVERLRGALPELRFAVEYPSGFVFEARYNLGRWDAEALGGRPVDDETLVSQGGTKLLAFHPGADPDSLAQEAVKAVGDLVTVTHSSGRGLLEMSAQGITKASALAEFCNGQGITSAEVVAFGDMPNDLPMLTWAGTSYGVANAHPDVLATVTYRTASNNDDGVAQVLEAFFPA</sequence>
<dbReference type="Gene3D" id="3.30.1240.10">
    <property type="match status" value="1"/>
</dbReference>
<reference evidence="3" key="1">
    <citation type="journal article" date="2019" name="Int. J. Syst. Evol. Microbiol.">
        <title>The Global Catalogue of Microorganisms (GCM) 10K type strain sequencing project: providing services to taxonomists for standard genome sequencing and annotation.</title>
        <authorList>
            <consortium name="The Broad Institute Genomics Platform"/>
            <consortium name="The Broad Institute Genome Sequencing Center for Infectious Disease"/>
            <person name="Wu L."/>
            <person name="Ma J."/>
        </authorList>
    </citation>
    <scope>NUCLEOTIDE SEQUENCE [LARGE SCALE GENOMIC DNA]</scope>
    <source>
        <strain evidence="3">KCTC 42087</strain>
    </source>
</reference>
<feature type="compositionally biased region" description="Basic and acidic residues" evidence="1">
    <location>
        <begin position="14"/>
        <end position="24"/>
    </location>
</feature>
<dbReference type="PANTHER" id="PTHR10000:SF8">
    <property type="entry name" value="HAD SUPERFAMILY HYDROLASE-LIKE, TYPE 3"/>
    <property type="match status" value="1"/>
</dbReference>
<evidence type="ECO:0000313" key="3">
    <source>
        <dbReference type="Proteomes" id="UP001596074"/>
    </source>
</evidence>
<dbReference type="Proteomes" id="UP001596074">
    <property type="component" value="Unassembled WGS sequence"/>
</dbReference>
<dbReference type="EC" id="3.1.3.-" evidence="2"/>
<dbReference type="Pfam" id="PF08282">
    <property type="entry name" value="Hydrolase_3"/>
    <property type="match status" value="1"/>
</dbReference>
<dbReference type="CDD" id="cd07516">
    <property type="entry name" value="HAD_Pase"/>
    <property type="match status" value="1"/>
</dbReference>
<dbReference type="GO" id="GO:0016787">
    <property type="term" value="F:hydrolase activity"/>
    <property type="evidence" value="ECO:0007669"/>
    <property type="project" value="UniProtKB-KW"/>
</dbReference>
<keyword evidence="3" id="KW-1185">Reference proteome</keyword>
<dbReference type="InterPro" id="IPR000150">
    <property type="entry name" value="Cof"/>
</dbReference>
<dbReference type="InterPro" id="IPR036412">
    <property type="entry name" value="HAD-like_sf"/>
</dbReference>
<comment type="caution">
    <text evidence="2">The sequence shown here is derived from an EMBL/GenBank/DDBJ whole genome shotgun (WGS) entry which is preliminary data.</text>
</comment>
<organism evidence="2 3">
    <name type="scientific">Actinomadura rugatobispora</name>
    <dbReference type="NCBI Taxonomy" id="1994"/>
    <lineage>
        <taxon>Bacteria</taxon>
        <taxon>Bacillati</taxon>
        <taxon>Actinomycetota</taxon>
        <taxon>Actinomycetes</taxon>
        <taxon>Streptosporangiales</taxon>
        <taxon>Thermomonosporaceae</taxon>
        <taxon>Actinomadura</taxon>
    </lineage>
</organism>
<accession>A0ABW1A6Q6</accession>
<dbReference type="NCBIfam" id="TIGR00099">
    <property type="entry name" value="Cof-subfamily"/>
    <property type="match status" value="1"/>
</dbReference>
<gene>
    <name evidence="2" type="ORF">ACFPZN_24740</name>
</gene>
<evidence type="ECO:0000256" key="1">
    <source>
        <dbReference type="SAM" id="MobiDB-lite"/>
    </source>
</evidence>
<keyword evidence="2" id="KW-0378">Hydrolase</keyword>
<dbReference type="RefSeq" id="WP_378284524.1">
    <property type="nucleotide sequence ID" value="NZ_JBHSON010000036.1"/>
</dbReference>
<proteinExistence type="predicted"/>
<name>A0ABW1A6Q6_9ACTN</name>
<dbReference type="PANTHER" id="PTHR10000">
    <property type="entry name" value="PHOSPHOSERINE PHOSPHATASE"/>
    <property type="match status" value="1"/>
</dbReference>
<protein>
    <submittedName>
        <fullName evidence="2">HAD family hydrolase</fullName>
        <ecNumber evidence="2">3.1.3.-</ecNumber>
    </submittedName>
</protein>
<dbReference type="EMBL" id="JBHSON010000036">
    <property type="protein sequence ID" value="MFC5748835.1"/>
    <property type="molecule type" value="Genomic_DNA"/>
</dbReference>
<dbReference type="Gene3D" id="3.40.50.1000">
    <property type="entry name" value="HAD superfamily/HAD-like"/>
    <property type="match status" value="1"/>
</dbReference>